<accession>A0A1B3ZCL5</accession>
<protein>
    <submittedName>
        <fullName evidence="3">NAD-dependent dehydratase</fullName>
    </submittedName>
</protein>
<evidence type="ECO:0000313" key="4">
    <source>
        <dbReference type="Proteomes" id="UP000094256"/>
    </source>
</evidence>
<dbReference type="Proteomes" id="UP000094256">
    <property type="component" value="Chromosome"/>
</dbReference>
<sequence length="425" mass="43570">MHVLIVGAGGFIGRHLAGRLVAEGLRITAAGRVPARLERLIPGVSALSCDLSRDSVEAWHGRLAGVDAVINCAGLFGDARGYPQVHASGPAALFDACRSVGVGRVVQVSALGAHAQAASAYHRSKAAADDHLAALDPTGRDMGWVVLRPSLVIGRGGRSSALFAALAALPVTPRLGQAGGLVQPIHIDDLVEVVFRLLHAPLPLAERLDVVGPEPMTTDALIACFRRWLGLPRAWGVTVPRMVLAAVARLGAGPVTREGMAMLAAGNTAPLAPLVAATGCRPAPLEQALARCPAGEADLRAARLAPVVPILRLMLALVWLAGGIVPLVLTSQAASAAWLARVGLVGMPAIAALWTGSLADIAIGVALLATVRGAALAGIGLMTVYTLILAGTVPELWADPFGALIKNAAVLGLSLAVHTLETRRG</sequence>
<feature type="transmembrane region" description="Helical" evidence="1">
    <location>
        <begin position="310"/>
        <end position="329"/>
    </location>
</feature>
<dbReference type="GO" id="GO:0044877">
    <property type="term" value="F:protein-containing complex binding"/>
    <property type="evidence" value="ECO:0007669"/>
    <property type="project" value="TreeGrafter"/>
</dbReference>
<dbReference type="OrthoDB" id="5377001at2"/>
<dbReference type="PANTHER" id="PTHR12126:SF11">
    <property type="entry name" value="NADH DEHYDROGENASE [UBIQUINONE] 1 ALPHA SUBCOMPLEX SUBUNIT 9, MITOCHONDRIAL"/>
    <property type="match status" value="1"/>
</dbReference>
<keyword evidence="1" id="KW-1133">Transmembrane helix</keyword>
<feature type="transmembrane region" description="Helical" evidence="1">
    <location>
        <begin position="361"/>
        <end position="388"/>
    </location>
</feature>
<evidence type="ECO:0000259" key="2">
    <source>
        <dbReference type="Pfam" id="PF01370"/>
    </source>
</evidence>
<evidence type="ECO:0000256" key="1">
    <source>
        <dbReference type="SAM" id="Phobius"/>
    </source>
</evidence>
<dbReference type="InterPro" id="IPR051207">
    <property type="entry name" value="ComplexI_NDUFA9_subunit"/>
</dbReference>
<proteinExistence type="predicted"/>
<dbReference type="STRING" id="1560345.AWL63_15475"/>
<name>A0A1B3ZCL5_9SPHN</name>
<dbReference type="Gene3D" id="3.40.50.720">
    <property type="entry name" value="NAD(P)-binding Rossmann-like Domain"/>
    <property type="match status" value="1"/>
</dbReference>
<dbReference type="KEGG" id="span:AWL63_15475"/>
<dbReference type="SUPFAM" id="SSF51735">
    <property type="entry name" value="NAD(P)-binding Rossmann-fold domains"/>
    <property type="match status" value="1"/>
</dbReference>
<evidence type="ECO:0000313" key="3">
    <source>
        <dbReference type="EMBL" id="AOH85150.1"/>
    </source>
</evidence>
<dbReference type="RefSeq" id="WP_069205692.1">
    <property type="nucleotide sequence ID" value="NZ_CP014168.1"/>
</dbReference>
<organism evidence="3 4">
    <name type="scientific">Sphingomonas panacis</name>
    <dbReference type="NCBI Taxonomy" id="1560345"/>
    <lineage>
        <taxon>Bacteria</taxon>
        <taxon>Pseudomonadati</taxon>
        <taxon>Pseudomonadota</taxon>
        <taxon>Alphaproteobacteria</taxon>
        <taxon>Sphingomonadales</taxon>
        <taxon>Sphingomonadaceae</taxon>
        <taxon>Sphingomonas</taxon>
    </lineage>
</organism>
<dbReference type="Pfam" id="PF01370">
    <property type="entry name" value="Epimerase"/>
    <property type="match status" value="1"/>
</dbReference>
<feature type="domain" description="NAD-dependent epimerase/dehydratase" evidence="2">
    <location>
        <begin position="3"/>
        <end position="200"/>
    </location>
</feature>
<dbReference type="InterPro" id="IPR036291">
    <property type="entry name" value="NAD(P)-bd_dom_sf"/>
</dbReference>
<keyword evidence="1" id="KW-0472">Membrane</keyword>
<keyword evidence="1" id="KW-0812">Transmembrane</keyword>
<dbReference type="InterPro" id="IPR001509">
    <property type="entry name" value="Epimerase_deHydtase"/>
</dbReference>
<dbReference type="PANTHER" id="PTHR12126">
    <property type="entry name" value="NADH-UBIQUINONE OXIDOREDUCTASE 39 KDA SUBUNIT-RELATED"/>
    <property type="match status" value="1"/>
</dbReference>
<gene>
    <name evidence="3" type="ORF">AWL63_15475</name>
</gene>
<dbReference type="InterPro" id="IPR025695">
    <property type="entry name" value="DoxX-like"/>
</dbReference>
<dbReference type="Pfam" id="PF13781">
    <property type="entry name" value="DoxX_3"/>
    <property type="match status" value="1"/>
</dbReference>
<dbReference type="AlphaFoldDB" id="A0A1B3ZCL5"/>
<reference evidence="3 4" key="1">
    <citation type="submission" date="2016-01" db="EMBL/GenBank/DDBJ databases">
        <title>Complete genome and mega plasmid sequence of Sphingomonas panacis DCY99 elicits systemic resistance in rice to Xanthomonas oryzae.</title>
        <authorList>
            <person name="Kim Y.J."/>
            <person name="Yang D.C."/>
            <person name="Sing P."/>
        </authorList>
    </citation>
    <scope>NUCLEOTIDE SEQUENCE [LARGE SCALE GENOMIC DNA]</scope>
    <source>
        <strain evidence="3 4">DCY99</strain>
    </source>
</reference>
<keyword evidence="4" id="KW-1185">Reference proteome</keyword>
<dbReference type="EMBL" id="CP014168">
    <property type="protein sequence ID" value="AOH85150.1"/>
    <property type="molecule type" value="Genomic_DNA"/>
</dbReference>
<feature type="transmembrane region" description="Helical" evidence="1">
    <location>
        <begin position="335"/>
        <end position="354"/>
    </location>
</feature>